<dbReference type="AlphaFoldDB" id="A0A166RSZ8"/>
<protein>
    <submittedName>
        <fullName evidence="2">Uncharacterized protein</fullName>
    </submittedName>
</protein>
<dbReference type="EMBL" id="KV417502">
    <property type="protein sequence ID" value="KZP28622.1"/>
    <property type="molecule type" value="Genomic_DNA"/>
</dbReference>
<feature type="compositionally biased region" description="Basic and acidic residues" evidence="1">
    <location>
        <begin position="1"/>
        <end position="13"/>
    </location>
</feature>
<evidence type="ECO:0000313" key="2">
    <source>
        <dbReference type="EMBL" id="KZP28622.1"/>
    </source>
</evidence>
<sequence length="182" mass="18824">MHGHADRGVDEQVHATAAGAAPEPAGAHCHAGGECAEDVCGVCAGGRLEQLEVPRGAGEGWGRKPKDGMDSVMVRRLCGVVIWYMAIAAASDQDLRTLDPGVFAIGNNTVNGIKKYLMSPAGLIVNGMLNDALGTSAPGWVSGRKGKLARELGSAIIMATTQCETVLPLSCAMEALIGKLEE</sequence>
<accession>A0A166RSZ8</accession>
<proteinExistence type="predicted"/>
<keyword evidence="3" id="KW-1185">Reference proteome</keyword>
<dbReference type="Proteomes" id="UP000076532">
    <property type="component" value="Unassembled WGS sequence"/>
</dbReference>
<feature type="region of interest" description="Disordered" evidence="1">
    <location>
        <begin position="1"/>
        <end position="23"/>
    </location>
</feature>
<evidence type="ECO:0000313" key="3">
    <source>
        <dbReference type="Proteomes" id="UP000076532"/>
    </source>
</evidence>
<gene>
    <name evidence="2" type="ORF">FIBSPDRAFT_947450</name>
</gene>
<evidence type="ECO:0000256" key="1">
    <source>
        <dbReference type="SAM" id="MobiDB-lite"/>
    </source>
</evidence>
<reference evidence="2 3" key="1">
    <citation type="journal article" date="2016" name="Mol. Biol. Evol.">
        <title>Comparative Genomics of Early-Diverging Mushroom-Forming Fungi Provides Insights into the Origins of Lignocellulose Decay Capabilities.</title>
        <authorList>
            <person name="Nagy L.G."/>
            <person name="Riley R."/>
            <person name="Tritt A."/>
            <person name="Adam C."/>
            <person name="Daum C."/>
            <person name="Floudas D."/>
            <person name="Sun H."/>
            <person name="Yadav J.S."/>
            <person name="Pangilinan J."/>
            <person name="Larsson K.H."/>
            <person name="Matsuura K."/>
            <person name="Barry K."/>
            <person name="Labutti K."/>
            <person name="Kuo R."/>
            <person name="Ohm R.A."/>
            <person name="Bhattacharya S.S."/>
            <person name="Shirouzu T."/>
            <person name="Yoshinaga Y."/>
            <person name="Martin F.M."/>
            <person name="Grigoriev I.V."/>
            <person name="Hibbett D.S."/>
        </authorList>
    </citation>
    <scope>NUCLEOTIDE SEQUENCE [LARGE SCALE GENOMIC DNA]</scope>
    <source>
        <strain evidence="2 3">CBS 109695</strain>
    </source>
</reference>
<name>A0A166RSZ8_9AGAM</name>
<organism evidence="2 3">
    <name type="scientific">Athelia psychrophila</name>
    <dbReference type="NCBI Taxonomy" id="1759441"/>
    <lineage>
        <taxon>Eukaryota</taxon>
        <taxon>Fungi</taxon>
        <taxon>Dikarya</taxon>
        <taxon>Basidiomycota</taxon>
        <taxon>Agaricomycotina</taxon>
        <taxon>Agaricomycetes</taxon>
        <taxon>Agaricomycetidae</taxon>
        <taxon>Atheliales</taxon>
        <taxon>Atheliaceae</taxon>
        <taxon>Athelia</taxon>
    </lineage>
</organism>